<evidence type="ECO:0000259" key="9">
    <source>
        <dbReference type="PROSITE" id="PS50089"/>
    </source>
</evidence>
<dbReference type="InterPro" id="IPR013083">
    <property type="entry name" value="Znf_RING/FYVE/PHD"/>
</dbReference>
<dbReference type="InterPro" id="IPR048627">
    <property type="entry name" value="Sec10_HB"/>
</dbReference>
<keyword evidence="3 7" id="KW-0863">Zinc-finger</keyword>
<feature type="domain" description="RING-type" evidence="9">
    <location>
        <begin position="949"/>
        <end position="987"/>
    </location>
</feature>
<dbReference type="InterPro" id="IPR001650">
    <property type="entry name" value="Helicase_C-like"/>
</dbReference>
<dbReference type="GO" id="GO:0006974">
    <property type="term" value="P:DNA damage response"/>
    <property type="evidence" value="ECO:0007669"/>
    <property type="project" value="TreeGrafter"/>
</dbReference>
<dbReference type="InterPro" id="IPR038718">
    <property type="entry name" value="SNF2-like_sf"/>
</dbReference>
<dbReference type="InterPro" id="IPR001841">
    <property type="entry name" value="Znf_RING"/>
</dbReference>
<dbReference type="GO" id="GO:0008270">
    <property type="term" value="F:zinc ion binding"/>
    <property type="evidence" value="ECO:0007669"/>
    <property type="project" value="UniProtKB-KW"/>
</dbReference>
<feature type="compositionally biased region" description="Polar residues" evidence="8">
    <location>
        <begin position="1752"/>
        <end position="1788"/>
    </location>
</feature>
<dbReference type="Gene3D" id="3.40.50.300">
    <property type="entry name" value="P-loop containing nucleotide triphosphate hydrolases"/>
    <property type="match status" value="1"/>
</dbReference>
<dbReference type="EMBL" id="MU857611">
    <property type="protein sequence ID" value="KAK4250668.1"/>
    <property type="molecule type" value="Genomic_DNA"/>
</dbReference>
<dbReference type="PROSITE" id="PS00518">
    <property type="entry name" value="ZF_RING_1"/>
    <property type="match status" value="1"/>
</dbReference>
<feature type="region of interest" description="Disordered" evidence="8">
    <location>
        <begin position="1983"/>
        <end position="2002"/>
    </location>
</feature>
<keyword evidence="1" id="KW-0479">Metal-binding</keyword>
<dbReference type="Gene3D" id="3.30.40.10">
    <property type="entry name" value="Zinc/RING finger domain, C3HC4 (zinc finger)"/>
    <property type="match status" value="1"/>
</dbReference>
<feature type="compositionally biased region" description="Acidic residues" evidence="8">
    <location>
        <begin position="563"/>
        <end position="573"/>
    </location>
</feature>
<keyword evidence="2" id="KW-0547">Nucleotide-binding</keyword>
<dbReference type="InterPro" id="IPR027417">
    <property type="entry name" value="P-loop_NTPase"/>
</dbReference>
<keyword evidence="6" id="KW-0067">ATP-binding</keyword>
<dbReference type="PANTHER" id="PTHR45865">
    <property type="entry name" value="E3 UBIQUITIN-PROTEIN LIGASE SHPRH FAMILY MEMBER"/>
    <property type="match status" value="1"/>
</dbReference>
<dbReference type="GO" id="GO:0005634">
    <property type="term" value="C:nucleus"/>
    <property type="evidence" value="ECO:0007669"/>
    <property type="project" value="TreeGrafter"/>
</dbReference>
<dbReference type="PROSITE" id="PS51194">
    <property type="entry name" value="HELICASE_CTER"/>
    <property type="match status" value="1"/>
</dbReference>
<dbReference type="GO" id="GO:0005524">
    <property type="term" value="F:ATP binding"/>
    <property type="evidence" value="ECO:0007669"/>
    <property type="project" value="InterPro"/>
</dbReference>
<evidence type="ECO:0000313" key="11">
    <source>
        <dbReference type="EMBL" id="KAK4250668.1"/>
    </source>
</evidence>
<dbReference type="InterPro" id="IPR001810">
    <property type="entry name" value="F-box_dom"/>
</dbReference>
<evidence type="ECO:0000313" key="12">
    <source>
        <dbReference type="Proteomes" id="UP001303647"/>
    </source>
</evidence>
<dbReference type="Proteomes" id="UP001303647">
    <property type="component" value="Unassembled WGS sequence"/>
</dbReference>
<comment type="caution">
    <text evidence="11">The sequence shown here is derived from an EMBL/GenBank/DDBJ whole genome shotgun (WGS) entry which is preliminary data.</text>
</comment>
<dbReference type="SMART" id="SM00184">
    <property type="entry name" value="RING"/>
    <property type="match status" value="1"/>
</dbReference>
<dbReference type="FunFam" id="3.40.50.300:FF:001870">
    <property type="entry name" value="SNF2 family helicase/ATPase, putative"/>
    <property type="match status" value="1"/>
</dbReference>
<dbReference type="CDD" id="cd18793">
    <property type="entry name" value="SF2_C_SNF"/>
    <property type="match status" value="1"/>
</dbReference>
<dbReference type="Pfam" id="PF00176">
    <property type="entry name" value="SNF2-rel_dom"/>
    <property type="match status" value="1"/>
</dbReference>
<gene>
    <name evidence="11" type="ORF">C7999DRAFT_38277</name>
</gene>
<dbReference type="Pfam" id="PF12937">
    <property type="entry name" value="F-box-like"/>
    <property type="match status" value="1"/>
</dbReference>
<feature type="region of interest" description="Disordered" evidence="8">
    <location>
        <begin position="550"/>
        <end position="578"/>
    </location>
</feature>
<dbReference type="InterPro" id="IPR036047">
    <property type="entry name" value="F-box-like_dom_sf"/>
</dbReference>
<evidence type="ECO:0000256" key="4">
    <source>
        <dbReference type="ARBA" id="ARBA00022801"/>
    </source>
</evidence>
<proteinExistence type="predicted"/>
<dbReference type="InterPro" id="IPR059033">
    <property type="entry name" value="C144_05_dom"/>
</dbReference>
<evidence type="ECO:0000256" key="2">
    <source>
        <dbReference type="ARBA" id="ARBA00022741"/>
    </source>
</evidence>
<name>A0AAN7HTF5_9PEZI</name>
<feature type="compositionally biased region" description="Low complexity" evidence="8">
    <location>
        <begin position="1986"/>
        <end position="1998"/>
    </location>
</feature>
<dbReference type="GO" id="GO:0016787">
    <property type="term" value="F:hydrolase activity"/>
    <property type="evidence" value="ECO:0007669"/>
    <property type="project" value="UniProtKB-KW"/>
</dbReference>
<evidence type="ECO:0000256" key="5">
    <source>
        <dbReference type="ARBA" id="ARBA00022833"/>
    </source>
</evidence>
<protein>
    <submittedName>
        <fullName evidence="11">SNF2 family domain-containing protein</fullName>
    </submittedName>
</protein>
<dbReference type="Pfam" id="PF07393">
    <property type="entry name" value="Sec10_HB"/>
    <property type="match status" value="1"/>
</dbReference>
<dbReference type="Gene3D" id="3.40.50.10810">
    <property type="entry name" value="Tandem AAA-ATPase domain"/>
    <property type="match status" value="1"/>
</dbReference>
<evidence type="ECO:0000256" key="7">
    <source>
        <dbReference type="PROSITE-ProRule" id="PRU00175"/>
    </source>
</evidence>
<dbReference type="Pfam" id="PF13639">
    <property type="entry name" value="zf-RING_2"/>
    <property type="match status" value="1"/>
</dbReference>
<evidence type="ECO:0000259" key="10">
    <source>
        <dbReference type="PROSITE" id="PS51194"/>
    </source>
</evidence>
<dbReference type="SUPFAM" id="SSF57850">
    <property type="entry name" value="RING/U-box"/>
    <property type="match status" value="1"/>
</dbReference>
<keyword evidence="4" id="KW-0378">Hydrolase</keyword>
<dbReference type="PANTHER" id="PTHR45865:SF1">
    <property type="entry name" value="E3 UBIQUITIN-PROTEIN LIGASE SHPRH"/>
    <property type="match status" value="1"/>
</dbReference>
<dbReference type="Pfam" id="PF26021">
    <property type="entry name" value="Ferritin_C144_05"/>
    <property type="match status" value="1"/>
</dbReference>
<evidence type="ECO:0000256" key="6">
    <source>
        <dbReference type="ARBA" id="ARBA00022840"/>
    </source>
</evidence>
<dbReference type="GO" id="GO:0000209">
    <property type="term" value="P:protein polyubiquitination"/>
    <property type="evidence" value="ECO:0007669"/>
    <property type="project" value="TreeGrafter"/>
</dbReference>
<keyword evidence="12" id="KW-1185">Reference proteome</keyword>
<dbReference type="InterPro" id="IPR000330">
    <property type="entry name" value="SNF2_N"/>
</dbReference>
<dbReference type="GO" id="GO:0061630">
    <property type="term" value="F:ubiquitin protein ligase activity"/>
    <property type="evidence" value="ECO:0007669"/>
    <property type="project" value="TreeGrafter"/>
</dbReference>
<reference evidence="11" key="1">
    <citation type="journal article" date="2023" name="Mol. Phylogenet. Evol.">
        <title>Genome-scale phylogeny and comparative genomics of the fungal order Sordariales.</title>
        <authorList>
            <person name="Hensen N."/>
            <person name="Bonometti L."/>
            <person name="Westerberg I."/>
            <person name="Brannstrom I.O."/>
            <person name="Guillou S."/>
            <person name="Cros-Aarteil S."/>
            <person name="Calhoun S."/>
            <person name="Haridas S."/>
            <person name="Kuo A."/>
            <person name="Mondo S."/>
            <person name="Pangilinan J."/>
            <person name="Riley R."/>
            <person name="LaButti K."/>
            <person name="Andreopoulos B."/>
            <person name="Lipzen A."/>
            <person name="Chen C."/>
            <person name="Yan M."/>
            <person name="Daum C."/>
            <person name="Ng V."/>
            <person name="Clum A."/>
            <person name="Steindorff A."/>
            <person name="Ohm R.A."/>
            <person name="Martin F."/>
            <person name="Silar P."/>
            <person name="Natvig D.O."/>
            <person name="Lalanne C."/>
            <person name="Gautier V."/>
            <person name="Ament-Velasquez S.L."/>
            <person name="Kruys A."/>
            <person name="Hutchinson M.I."/>
            <person name="Powell A.J."/>
            <person name="Barry K."/>
            <person name="Miller A.N."/>
            <person name="Grigoriev I.V."/>
            <person name="Debuchy R."/>
            <person name="Gladieux P."/>
            <person name="Hiltunen Thoren M."/>
            <person name="Johannesson H."/>
        </authorList>
    </citation>
    <scope>NUCLEOTIDE SEQUENCE</scope>
    <source>
        <strain evidence="11">CBS 359.72</strain>
    </source>
</reference>
<dbReference type="PROSITE" id="PS50089">
    <property type="entry name" value="ZF_RING_2"/>
    <property type="match status" value="1"/>
</dbReference>
<reference evidence="11" key="2">
    <citation type="submission" date="2023-05" db="EMBL/GenBank/DDBJ databases">
        <authorList>
            <consortium name="Lawrence Berkeley National Laboratory"/>
            <person name="Steindorff A."/>
            <person name="Hensen N."/>
            <person name="Bonometti L."/>
            <person name="Westerberg I."/>
            <person name="Brannstrom I.O."/>
            <person name="Guillou S."/>
            <person name="Cros-Aarteil S."/>
            <person name="Calhoun S."/>
            <person name="Haridas S."/>
            <person name="Kuo A."/>
            <person name="Mondo S."/>
            <person name="Pangilinan J."/>
            <person name="Riley R."/>
            <person name="Labutti K."/>
            <person name="Andreopoulos B."/>
            <person name="Lipzen A."/>
            <person name="Chen C."/>
            <person name="Yanf M."/>
            <person name="Daum C."/>
            <person name="Ng V."/>
            <person name="Clum A."/>
            <person name="Ohm R."/>
            <person name="Martin F."/>
            <person name="Silar P."/>
            <person name="Natvig D."/>
            <person name="Lalanne C."/>
            <person name="Gautier V."/>
            <person name="Ament-Velasquez S.L."/>
            <person name="Kruys A."/>
            <person name="Hutchinson M.I."/>
            <person name="Powell A.J."/>
            <person name="Barry K."/>
            <person name="Miller A.N."/>
            <person name="Grigoriev I.V."/>
            <person name="Debuchy R."/>
            <person name="Gladieux P."/>
            <person name="Thoren M.H."/>
            <person name="Johannesson H."/>
        </authorList>
    </citation>
    <scope>NUCLEOTIDE SEQUENCE</scope>
    <source>
        <strain evidence="11">CBS 359.72</strain>
    </source>
</reference>
<dbReference type="InterPro" id="IPR052583">
    <property type="entry name" value="ATP-helicase/E3_Ub-Ligase"/>
</dbReference>
<feature type="region of interest" description="Disordered" evidence="8">
    <location>
        <begin position="1748"/>
        <end position="1794"/>
    </location>
</feature>
<organism evidence="11 12">
    <name type="scientific">Corynascus novoguineensis</name>
    <dbReference type="NCBI Taxonomy" id="1126955"/>
    <lineage>
        <taxon>Eukaryota</taxon>
        <taxon>Fungi</taxon>
        <taxon>Dikarya</taxon>
        <taxon>Ascomycota</taxon>
        <taxon>Pezizomycotina</taxon>
        <taxon>Sordariomycetes</taxon>
        <taxon>Sordariomycetidae</taxon>
        <taxon>Sordariales</taxon>
        <taxon>Chaetomiaceae</taxon>
        <taxon>Corynascus</taxon>
    </lineage>
</organism>
<dbReference type="Pfam" id="PF00271">
    <property type="entry name" value="Helicase_C"/>
    <property type="match status" value="1"/>
</dbReference>
<sequence>MTQSLKTVMNVAEVQALNPDEEGCIWASLDVSVEQVEDSIQLSVSIEVRWNESRTIWGSERSKLNSQQSLRDQVFETWFPDLQLPKASGAQPSWSPQDFYEAACVPDKDKLDAAVSSMEVPKLESILYPFQQGVHWYRDAQRSQADLPISFLQIKDVDGNPVWVSPLLGAATRDASLFRPIQELRGGILAEEMGLGKTLEMIALMLLHRRPESPIMVYDAFLGRELLATSATLILNLRRLAKLKDADEPSAERLAEQDVVVTTYEILRKDIWAASDEPVRSMRNEKQYERVKSPLVQLSWWRNWTNNAAKLARKIPRVNAWAVTGTPVKDDVQKDLRGLLLFLRHEPFASDTKIWNFLTTFDKESFQKIFNLISMRHSKSLVRNEIAIPPQKRYVITMPFTAVEEQHYQSLFEELAETCGLDGRGNPLQGDWDLEDPAVQRAMRVALDRLRQTVLHPEVGIRNRRALGHKVGPMRTVTEVLDAMLEQTESAMRTDQRALLSATVVKGQIFACQKRVHDALSVWREVLAKSTELVDESRAQLDREIREALKMKPSVPGSLGEDGNNEEDDEAAEDAVSPRVGEAKRRLRSALEIQHRAVFFCANAYFSLKSKEEETPPDSDQFRSLEKMEVEAYQRAKEIRKEILQESHGKARKLMQRLMKAAEEQAFNVIPTFKSVEKNGIESRRIGDAIEELNVALDEQAAEVDDWREHVIQLLLKPLVDEDDETTGEEYEQSTKLQEEILVYLQVLRKACADRHAAISGQKNFLVEHETRVASRMAAAGEGPFPEKFLELLKACELVKPPFVEGDPLTSMRGIISELRGLSVKLRTDASTGSSRAAKELAVVSDLLKSTLRYQTEQTRAVTALEKEVERFMDTLNARIEFYRQLQEVSDTVGDYKGSLEAEELERAVSKVTRQETELQEKLDTSQSKHRYLVFLKEAESSSAEQRMCVICQSDFTVGVLTVCGHIFCKECITLWYKAHRTCPVCKRHLSQSNFHDITLKPQELKVHSEAQQPRVGDVEEAPMTPSKKVSTIYTEFNAEKLAEIRNIDLEGPSFTTKVDMLLRHLMWLRESDPGAKSIVFSQYKEFLDVLALAFRRYRIGFTSFDKAHGITNFKEDPGTEIFLLHARAHASGLNLVNASHVFLCEPLLNTALELQAIARVDRIGQQQETTVWLYIVDGTVEESIYELSVQRRMEHMGRSLKGKSKESTPELLDAKLDEANALEMQQAHLSKLMEILAAILDYLPVADQLRFARTSRRMREMVYDDSRWVARLRSMGCWNEAEARRRFEEALLARRRRAASSSSVAALAGASSSGVGVGGTGGVVGVVGAKAGAVADAAGDTGLVRGGGGSGGSGANRQSLLFDAGLELEEEKKQMAEVQDGFETMKVAGTTTAATQHDPPTDPEALLRVIKDARSVRGLARQEYGKIYGALAPFYFDLARSKSHADPLVFKVFRDPERQAQMLANLRMFAKSDWAQGALKREEKVETMTSIFESAVLREFEQGYEFWDVDGRMKRYAHVLALLNGSSAAVELFIQKHPIFTDREVLANSMDCVNQALADSITLEPSRRFFEMLTRKVNEQAGIIERIFPNPGQVFWAFVDKVREDIIMEYATPLFDETHERSIPSYLRAVSGIFEQTLQFLRTLTPPKGAETDQEAKAKELTLKTFEPHLDLYLQDEIDEFARQAEHEVGEWERKLSEQDASAESFYMANFTNRQADKKDFLTSFKKVVMMPVTVLPTTLTTFSLPGLSKPSANGSNTPTQDTSQQGSRTHSPAPPVQSTVDRSSSPLPGKAPTDELAAKAALMTSRLEGIKSLFSIEVALSLVHSAKASLGRVAVFMQLGGQAGGEAREQCEAIFVALLRILGNKHIKPGFDRAVEHLSQYNPREVSEHNQGGVAPLVTFIELVNVGDLISQMIDVFYEQQLAGPKIADRNDFMDPAGLAKKKFEQMLDESVAAGLNKGIDVLMDEVEYLCATTQLPTDYNPGAATAPEASSSTTSLEKRASTVPGTVDMDIGPTQTAQRIRDLVASHTSMLVGSTDKSMLDVFNGEVGLRLFTAVCKHLKRQRISTEGAIKLIADMNLYFEYIRTLKNQDLLAYFRALRELSQIYLIDPRHAKEMATIIADGDRFGGIFRAEEVYEYAERRADWYQVRKDVERAMYGLECCLM</sequence>
<feature type="domain" description="Helicase C-terminal" evidence="10">
    <location>
        <begin position="1061"/>
        <end position="1213"/>
    </location>
</feature>
<dbReference type="SUPFAM" id="SSF52540">
    <property type="entry name" value="P-loop containing nucleoside triphosphate hydrolases"/>
    <property type="match status" value="2"/>
</dbReference>
<evidence type="ECO:0000256" key="1">
    <source>
        <dbReference type="ARBA" id="ARBA00022723"/>
    </source>
</evidence>
<dbReference type="SUPFAM" id="SSF81383">
    <property type="entry name" value="F-box domain"/>
    <property type="match status" value="1"/>
</dbReference>
<accession>A0AAN7HTF5</accession>
<keyword evidence="5" id="KW-0862">Zinc</keyword>
<dbReference type="InterPro" id="IPR017907">
    <property type="entry name" value="Znf_RING_CS"/>
</dbReference>
<evidence type="ECO:0000256" key="8">
    <source>
        <dbReference type="SAM" id="MobiDB-lite"/>
    </source>
</evidence>
<dbReference type="InterPro" id="IPR049730">
    <property type="entry name" value="SNF2/RAD54-like_C"/>
</dbReference>
<evidence type="ECO:0000256" key="3">
    <source>
        <dbReference type="ARBA" id="ARBA00022771"/>
    </source>
</evidence>